<keyword evidence="4" id="KW-0920">Virion tegument</keyword>
<comment type="subcellular location">
    <subcellularLocation>
        <location evidence="1">Virion tegument</location>
    </subcellularLocation>
</comment>
<keyword evidence="3" id="KW-0597">Phosphoprotein</keyword>
<dbReference type="OrthoDB" id="6650at10239"/>
<dbReference type="KEGG" id="vg:11464106"/>
<evidence type="ECO:0000256" key="4">
    <source>
        <dbReference type="ARBA" id="ARBA00022580"/>
    </source>
</evidence>
<feature type="region of interest" description="Disordered" evidence="6">
    <location>
        <begin position="410"/>
        <end position="522"/>
    </location>
</feature>
<evidence type="ECO:0000256" key="6">
    <source>
        <dbReference type="SAM" id="MobiDB-lite"/>
    </source>
</evidence>
<protein>
    <submittedName>
        <fullName evidence="7">Tegument protein pp150</fullName>
    </submittedName>
</protein>
<dbReference type="EMBL" id="FJ483970">
    <property type="protein sequence ID" value="AEV80738.1"/>
    <property type="molecule type" value="Genomic_DNA"/>
</dbReference>
<dbReference type="RefSeq" id="YP_004940058.1">
    <property type="nucleotide sequence ID" value="NC_016447.1"/>
</dbReference>
<dbReference type="GeneID" id="11464106"/>
<keyword evidence="8" id="KW-1185">Reference proteome</keyword>
<evidence type="ECO:0000256" key="2">
    <source>
        <dbReference type="ARBA" id="ARBA00010295"/>
    </source>
</evidence>
<evidence type="ECO:0000313" key="7">
    <source>
        <dbReference type="EMBL" id="AEV80738.1"/>
    </source>
</evidence>
<evidence type="ECO:0000256" key="1">
    <source>
        <dbReference type="ARBA" id="ARBA00004535"/>
    </source>
</evidence>
<proteinExistence type="inferred from homology"/>
<evidence type="ECO:0000256" key="3">
    <source>
        <dbReference type="ARBA" id="ARBA00022553"/>
    </source>
</evidence>
<comment type="similarity">
    <text evidence="2">Belongs to the herpesviridae large structural phosphoprotein family.</text>
</comment>
<dbReference type="Pfam" id="PF06070">
    <property type="entry name" value="Herpes_UL32"/>
    <property type="match status" value="1"/>
</dbReference>
<feature type="region of interest" description="Disordered" evidence="6">
    <location>
        <begin position="362"/>
        <end position="391"/>
    </location>
</feature>
<dbReference type="GO" id="GO:0019033">
    <property type="term" value="C:viral tegument"/>
    <property type="evidence" value="ECO:0007669"/>
    <property type="project" value="UniProtKB-SubCell"/>
</dbReference>
<feature type="compositionally biased region" description="Low complexity" evidence="6">
    <location>
        <begin position="491"/>
        <end position="506"/>
    </location>
</feature>
<evidence type="ECO:0000313" key="8">
    <source>
        <dbReference type="Proteomes" id="UP000113968"/>
    </source>
</evidence>
<evidence type="ECO:0000256" key="5">
    <source>
        <dbReference type="ARBA" id="ARBA00022844"/>
    </source>
</evidence>
<dbReference type="InterPro" id="IPR010340">
    <property type="entry name" value="Herpes_UL11/UL32"/>
</dbReference>
<dbReference type="Proteomes" id="UP000113968">
    <property type="component" value="Segment"/>
</dbReference>
<accession>G8XUA7</accession>
<name>G8XUA7_9BETA</name>
<gene>
    <name evidence="7" type="primary">UL32</name>
</gene>
<keyword evidence="5" id="KW-0946">Virion</keyword>
<feature type="compositionally biased region" description="Polar residues" evidence="6">
    <location>
        <begin position="418"/>
        <end position="436"/>
    </location>
</feature>
<feature type="compositionally biased region" description="Acidic residues" evidence="6">
    <location>
        <begin position="454"/>
        <end position="483"/>
    </location>
</feature>
<organism evidence="7 8">
    <name type="scientific">Aotine betaherpesvirus 1</name>
    <dbReference type="NCBI Taxonomy" id="50290"/>
    <lineage>
        <taxon>Viruses</taxon>
        <taxon>Duplodnaviria</taxon>
        <taxon>Heunggongvirae</taxon>
        <taxon>Peploviricota</taxon>
        <taxon>Herviviricetes</taxon>
        <taxon>Herpesvirales</taxon>
        <taxon>Orthoherpesviridae</taxon>
        <taxon>Betaherpesvirinae</taxon>
        <taxon>Cytomegalovirus</taxon>
        <taxon>Cytomegalovirus aotinebeta1</taxon>
    </lineage>
</organism>
<reference evidence="7" key="1">
    <citation type="submission" date="2011-12" db="EMBL/GenBank/DDBJ databases">
        <title>Comparative genomics of primate cytomegaloviruses.</title>
        <authorList>
            <person name="Davison A.J."/>
            <person name="Holton M."/>
            <person name="Dolan A."/>
            <person name="Dargan D.J."/>
            <person name="Gatherer D."/>
            <person name="Hayward G.S."/>
        </authorList>
    </citation>
    <scope>NUCLEOTIDE SEQUENCE [LARGE SCALE GENOMIC DNA]</scope>
    <source>
        <strain evidence="7">S34E</strain>
    </source>
</reference>
<dbReference type="GO" id="GO:0005198">
    <property type="term" value="F:structural molecule activity"/>
    <property type="evidence" value="ECO:0007669"/>
    <property type="project" value="InterPro"/>
</dbReference>
<feature type="compositionally biased region" description="Basic and acidic residues" evidence="6">
    <location>
        <begin position="513"/>
        <end position="522"/>
    </location>
</feature>
<sequence>MSDLRFIGLPRRNVVTLVQFLKTLRQRDDVDLERHKKVFKKSGYRFLPRRTGLFNQLVLWMGYFRGLQKLRPDVSQPLAEFRRLCSSVSQYAVGHPEIDMGKVHVRAAVATLEREQKNAKDLDQETIKSVLEAATMLAKNVVYGKWITGGYDFVNLRRRDVIAIEENLNHAKSNFSKLEGLTVNLDSRRNPALVNECNKLTYVGRTMMTVMGSWEALESKCVRRINELCAALRSEFRGIGGFEAGYLGNLLRTRVRDGVSSNDLLLMLMEDFEMYEDAFPKPLGHGVFSLGAGVAESQAKAKYGDEWDEDGSRYLPVFPKPPDSGDLLDLKDPAVRRHVFDIEPLDDEEGFGYSQNRRHRDYTWDVQYGGDQDKPKRRGSSPKGASGSVEDLVDRLGDLDVKGGKKPMFVFEPPSIPMPSTVTPFSQALGSPSSDVTVLHDEQAKRSAGSGDGDQGDDEDDEVAEEEVEEEEEPDEGEDEEDGAGGGGDDGAPAPAAPVTPEEAAANIQKIVEAIKEDQLSP</sequence>